<feature type="region of interest" description="Disordered" evidence="1">
    <location>
        <begin position="37"/>
        <end position="60"/>
    </location>
</feature>
<feature type="compositionally biased region" description="Low complexity" evidence="1">
    <location>
        <begin position="576"/>
        <end position="591"/>
    </location>
</feature>
<feature type="compositionally biased region" description="Polar residues" evidence="1">
    <location>
        <begin position="39"/>
        <end position="59"/>
    </location>
</feature>
<keyword evidence="3" id="KW-1185">Reference proteome</keyword>
<dbReference type="OrthoDB" id="3800943at2759"/>
<gene>
    <name evidence="2" type="ORF">DM02DRAFT_220458</name>
</gene>
<evidence type="ECO:0000313" key="2">
    <source>
        <dbReference type="EMBL" id="PVH93584.1"/>
    </source>
</evidence>
<evidence type="ECO:0000256" key="1">
    <source>
        <dbReference type="SAM" id="MobiDB-lite"/>
    </source>
</evidence>
<dbReference type="AlphaFoldDB" id="A0A2V1D8R0"/>
<sequence>MVCASRDSNSLGHGTTREAVEGCGWTPRFIDTAHRIMTDSPNNKHSPTGQSVGNPSNYSRVHASASLNAPPCGGGTFTPALQDGGITKDNVSGKDVQYTYSLEVQKDNIMRIGPHSFTVRATNRCNETPLATIVEQGSVPSLRSQDSPSGSIRFPRVRKVENVSPARDMICGFDKTVLDRLDEGIKSGDDKLLRPIMSESQLDDCSSKSHLWDAVDGSTSFADYEHCQPGVLGLVYEMQQPDDTLAGCVRGTVQHIKHGPLPFPLPVSPRGRSRPRTVTSAAGDMHDSHIVGKSLSPDYLNTSGVGQSQYPPKFCAGPEKASVSANVEFTDQTASLFPSAEPRSHARNREALGMHPETLAEVHTSGMQAVPLPGSQNVDACPLPRPLSFPNLSGFRHGGEAASNMHLVPPKPCKLTPAHLLAKTTTLEKDEVMARSVGGCPSSPALDASPWCSNDNVQDTSKNASFCSTFSTSYSGTVLGIDLDLEHDFERSARHTESPVWFTPIEESERKPYAKMGNRGCTQAVNTTPGHAITSPALSALLPIAAAEGIVRANFQTPRISFYSPSGNLIEEYTGSPLPRRSSQPKPRSPSTITTSCSQIKGPSKSYDDLAATFESNPSRSAAVQVITPPQLSAPLPCHLRSHSQQVKQPQSVDVSNAQITCIRVDPAVKGCGGMVLDTPVGTQSHTITSVDDTGSGCFIPSFCGSEASRSRSLKFPIWHAPKEGRTLKKHRPSQRAGNGLGLVAGHMMRVCFCQPYDGVGGKSKEMGCGVGLGN</sequence>
<evidence type="ECO:0000313" key="3">
    <source>
        <dbReference type="Proteomes" id="UP000244855"/>
    </source>
</evidence>
<reference evidence="2 3" key="1">
    <citation type="journal article" date="2018" name="Sci. Rep.">
        <title>Comparative genomics provides insights into the lifestyle and reveals functional heterogeneity of dark septate endophytic fungi.</title>
        <authorList>
            <person name="Knapp D.G."/>
            <person name="Nemeth J.B."/>
            <person name="Barry K."/>
            <person name="Hainaut M."/>
            <person name="Henrissat B."/>
            <person name="Johnson J."/>
            <person name="Kuo A."/>
            <person name="Lim J.H.P."/>
            <person name="Lipzen A."/>
            <person name="Nolan M."/>
            <person name="Ohm R.A."/>
            <person name="Tamas L."/>
            <person name="Grigoriev I.V."/>
            <person name="Spatafora J.W."/>
            <person name="Nagy L.G."/>
            <person name="Kovacs G.M."/>
        </authorList>
    </citation>
    <scope>NUCLEOTIDE SEQUENCE [LARGE SCALE GENOMIC DNA]</scope>
    <source>
        <strain evidence="2 3">DSE2036</strain>
    </source>
</reference>
<feature type="compositionally biased region" description="Polar residues" evidence="1">
    <location>
        <begin position="592"/>
        <end position="601"/>
    </location>
</feature>
<dbReference type="EMBL" id="KZ805579">
    <property type="protein sequence ID" value="PVH93584.1"/>
    <property type="molecule type" value="Genomic_DNA"/>
</dbReference>
<accession>A0A2V1D8R0</accession>
<organism evidence="2 3">
    <name type="scientific">Periconia macrospinosa</name>
    <dbReference type="NCBI Taxonomy" id="97972"/>
    <lineage>
        <taxon>Eukaryota</taxon>
        <taxon>Fungi</taxon>
        <taxon>Dikarya</taxon>
        <taxon>Ascomycota</taxon>
        <taxon>Pezizomycotina</taxon>
        <taxon>Dothideomycetes</taxon>
        <taxon>Pleosporomycetidae</taxon>
        <taxon>Pleosporales</taxon>
        <taxon>Massarineae</taxon>
        <taxon>Periconiaceae</taxon>
        <taxon>Periconia</taxon>
    </lineage>
</organism>
<name>A0A2V1D8R0_9PLEO</name>
<protein>
    <submittedName>
        <fullName evidence="2">Uncharacterized protein</fullName>
    </submittedName>
</protein>
<dbReference type="Proteomes" id="UP000244855">
    <property type="component" value="Unassembled WGS sequence"/>
</dbReference>
<feature type="region of interest" description="Disordered" evidence="1">
    <location>
        <begin position="260"/>
        <end position="283"/>
    </location>
</feature>
<feature type="region of interest" description="Disordered" evidence="1">
    <location>
        <begin position="573"/>
        <end position="603"/>
    </location>
</feature>
<proteinExistence type="predicted"/>